<protein>
    <submittedName>
        <fullName evidence="1">Uncharacterized protein</fullName>
    </submittedName>
</protein>
<proteinExistence type="predicted"/>
<name>M1Q6D4_9CAUD</name>
<sequence>MKKRNLKTLIHDLEVAIAELKSEVYSDTNAYRISSDSDKTTTYRDINDEDGICD</sequence>
<dbReference type="Proteomes" id="UP000502917">
    <property type="component" value="Segment"/>
</dbReference>
<gene>
    <name evidence="1" type="ORF">CPYG_00118</name>
</gene>
<organism evidence="1 2">
    <name type="scientific">Cyanophage P-SS1</name>
    <dbReference type="NCBI Taxonomy" id="889957"/>
    <lineage>
        <taxon>Viruses</taxon>
        <taxon>Duplodnaviria</taxon>
        <taxon>Heunggongvirae</taxon>
        <taxon>Uroviricota</taxon>
        <taxon>Caudoviricetes</taxon>
        <taxon>Pantevenvirales</taxon>
        <taxon>Kyanoviridae</taxon>
        <taxon>Ronodorvirus</taxon>
        <taxon>Ronodorvirus ssm4</taxon>
    </lineage>
</organism>
<dbReference type="EMBL" id="JF974306">
    <property type="protein sequence ID" value="AGF91413.1"/>
    <property type="molecule type" value="Genomic_DNA"/>
</dbReference>
<reference evidence="1 2" key="1">
    <citation type="submission" date="2010-12" db="EMBL/GenBank/DDBJ databases">
        <title>The Genome Sequence of Cyanophage P-SS1.</title>
        <authorList>
            <consortium name="The Broad Institute Genome Sequencing Platform"/>
            <person name="Henn M.R."/>
            <person name="Sullivan M.S."/>
            <person name="Osburne M.S."/>
            <person name="Levin J."/>
            <person name="Malboeuf C."/>
            <person name="Casali M."/>
            <person name="Russ C."/>
            <person name="Lennon N."/>
            <person name="Chapman S.B."/>
            <person name="Erlich R."/>
            <person name="Young S.K."/>
            <person name="Yandava C."/>
            <person name="Zeng Q."/>
            <person name="Alvarado L."/>
            <person name="Anderson S."/>
            <person name="Berlin A."/>
            <person name="Chen Z."/>
            <person name="Freedman E."/>
            <person name="Gellesch M."/>
            <person name="Goldberg J."/>
            <person name="Green L."/>
            <person name="Griggs A."/>
            <person name="Gujja S."/>
            <person name="Heilman E.R."/>
            <person name="Heiman D."/>
            <person name="Hollinger A."/>
            <person name="Howarth C."/>
            <person name="Larson L."/>
            <person name="Mehta T."/>
            <person name="Pearson M."/>
            <person name="Roberts A."/>
            <person name="Ryan E."/>
            <person name="Saif S."/>
            <person name="Shea T."/>
            <person name="Shenoy N."/>
            <person name="Sisk P."/>
            <person name="Stolte C."/>
            <person name="Sykes S."/>
            <person name="White J."/>
            <person name="Yu Q."/>
            <person name="Coleman M.L."/>
            <person name="Huang K.H."/>
            <person name="Weigele P.R."/>
            <person name="DeFrancesco A.S."/>
            <person name="Kern S.E."/>
            <person name="Thompson L.R."/>
            <person name="Fu R."/>
            <person name="Hombeck B."/>
            <person name="Chisholm S.W."/>
            <person name="Haas B."/>
            <person name="Nusbaum C."/>
            <person name="Birren B."/>
        </authorList>
    </citation>
    <scope>NUCLEOTIDE SEQUENCE [LARGE SCALE GENOMIC DNA]</scope>
    <source>
        <strain evidence="1 2">P-SS1</strain>
    </source>
</reference>
<evidence type="ECO:0000313" key="2">
    <source>
        <dbReference type="Proteomes" id="UP000502917"/>
    </source>
</evidence>
<accession>M1Q6D4</accession>
<evidence type="ECO:0000313" key="1">
    <source>
        <dbReference type="EMBL" id="AGF91413.1"/>
    </source>
</evidence>